<feature type="compositionally biased region" description="Low complexity" evidence="1">
    <location>
        <begin position="272"/>
        <end position="291"/>
    </location>
</feature>
<evidence type="ECO:0000313" key="3">
    <source>
        <dbReference type="Proteomes" id="UP000285060"/>
    </source>
</evidence>
<feature type="compositionally biased region" description="Low complexity" evidence="1">
    <location>
        <begin position="358"/>
        <end position="369"/>
    </location>
</feature>
<comment type="caution">
    <text evidence="2">The sequence shown here is derived from an EMBL/GenBank/DDBJ whole genome shotgun (WGS) entry which is preliminary data.</text>
</comment>
<feature type="region of interest" description="Disordered" evidence="1">
    <location>
        <begin position="268"/>
        <end position="317"/>
    </location>
</feature>
<name>A0A3R6YYZ0_9STRA</name>
<gene>
    <name evidence="2" type="ORF">DYB32_004937</name>
</gene>
<organism evidence="2 3">
    <name type="scientific">Aphanomyces invadans</name>
    <dbReference type="NCBI Taxonomy" id="157072"/>
    <lineage>
        <taxon>Eukaryota</taxon>
        <taxon>Sar</taxon>
        <taxon>Stramenopiles</taxon>
        <taxon>Oomycota</taxon>
        <taxon>Saprolegniomycetes</taxon>
        <taxon>Saprolegniales</taxon>
        <taxon>Verrucalvaceae</taxon>
        <taxon>Aphanomyces</taxon>
    </lineage>
</organism>
<feature type="compositionally biased region" description="Basic and acidic residues" evidence="1">
    <location>
        <begin position="305"/>
        <end position="314"/>
    </location>
</feature>
<protein>
    <submittedName>
        <fullName evidence="2">Uncharacterized protein</fullName>
    </submittedName>
</protein>
<sequence length="427" mass="45338">MRTEDVVAGVQQGRTLFRAGRFTAAEATWRQCLREAFAQGDYAAMFVLSKNLGDVCASRDEALAFYEYALEVATTSRVLRDPSLRPYIATVAVAVERLDESVATCTNCGAVDVRVIQPLCQDDAPIGIDSALCFMCYENLQAQQTRATSPSTSSLTMCATCGVLFPPQSLKEDVDDLLYCLPCFDAYYADAGDYPEWGVEGDEEYVESEADDGMLCAGCLDADGTLSGSNGLDYCDNCYNATFTYESPSKSATTASLAAVAEYAPGTPVPSPATASVASVAEGSTTTAATTTPPPVAAPASLASSKDEPPESSRKKYSKEFMLSLRDSATIAPRDLEHLLRSLQGPPQQREKQRPHRPTAASATPGSAPRLDDTPTAPPQVSEHHTAMDKDVFARHVLGAGAATVAAVQALLVGSHRNSSSPPLTLQ</sequence>
<keyword evidence="3" id="KW-1185">Reference proteome</keyword>
<accession>A0A3R6YYZ0</accession>
<feature type="region of interest" description="Disordered" evidence="1">
    <location>
        <begin position="343"/>
        <end position="384"/>
    </location>
</feature>
<reference evidence="2 3" key="1">
    <citation type="submission" date="2018-08" db="EMBL/GenBank/DDBJ databases">
        <title>Aphanomyces genome sequencing and annotation.</title>
        <authorList>
            <person name="Minardi D."/>
            <person name="Oidtmann B."/>
            <person name="Van Der Giezen M."/>
            <person name="Studholme D.J."/>
        </authorList>
    </citation>
    <scope>NUCLEOTIDE SEQUENCE [LARGE SCALE GENOMIC DNA]</scope>
    <source>
        <strain evidence="2 3">NJM0002</strain>
    </source>
</reference>
<dbReference type="EMBL" id="QUSY01000405">
    <property type="protein sequence ID" value="RHY29700.1"/>
    <property type="molecule type" value="Genomic_DNA"/>
</dbReference>
<proteinExistence type="predicted"/>
<dbReference type="Proteomes" id="UP000285060">
    <property type="component" value="Unassembled WGS sequence"/>
</dbReference>
<dbReference type="VEuPathDB" id="FungiDB:H310_02411"/>
<evidence type="ECO:0000256" key="1">
    <source>
        <dbReference type="SAM" id="MobiDB-lite"/>
    </source>
</evidence>
<dbReference type="AlphaFoldDB" id="A0A3R6YYZ0"/>
<evidence type="ECO:0000313" key="2">
    <source>
        <dbReference type="EMBL" id="RHY29700.1"/>
    </source>
</evidence>